<name>A0ABN7UNQ7_GIGMA</name>
<evidence type="ECO:0000313" key="3">
    <source>
        <dbReference type="Proteomes" id="UP000789901"/>
    </source>
</evidence>
<evidence type="ECO:0000313" key="2">
    <source>
        <dbReference type="EMBL" id="CAG8631146.1"/>
    </source>
</evidence>
<dbReference type="Pfam" id="PF03725">
    <property type="entry name" value="RNase_PH_C"/>
    <property type="match status" value="1"/>
</dbReference>
<evidence type="ECO:0000259" key="1">
    <source>
        <dbReference type="Pfam" id="PF03725"/>
    </source>
</evidence>
<dbReference type="InterPro" id="IPR027408">
    <property type="entry name" value="PNPase/RNase_PH_dom_sf"/>
</dbReference>
<accession>A0ABN7UNQ7</accession>
<comment type="caution">
    <text evidence="2">The sequence shown here is derived from an EMBL/GenBank/DDBJ whole genome shotgun (WGS) entry which is preliminary data.</text>
</comment>
<dbReference type="InterPro" id="IPR036345">
    <property type="entry name" value="ExoRNase_PH_dom2_sf"/>
</dbReference>
<sequence length="93" mass="10411">MIDPSLHEEQISRGDMTIAIINLKEFRVLSKAGGIPLEMSSIIHCSKLAASKVDPIREKIHAAIVNANDMEKRFNTLEACKVLEVKMFQSMLD</sequence>
<reference evidence="2 3" key="1">
    <citation type="submission" date="2021-06" db="EMBL/GenBank/DDBJ databases">
        <authorList>
            <person name="Kallberg Y."/>
            <person name="Tangrot J."/>
            <person name="Rosling A."/>
        </authorList>
    </citation>
    <scope>NUCLEOTIDE SEQUENCE [LARGE SCALE GENOMIC DNA]</scope>
    <source>
        <strain evidence="2 3">120-4 pot B 10/14</strain>
    </source>
</reference>
<dbReference type="InterPro" id="IPR015847">
    <property type="entry name" value="ExoRNase_PH_dom2"/>
</dbReference>
<gene>
    <name evidence="2" type="ORF">GMARGA_LOCUS8337</name>
</gene>
<organism evidence="2 3">
    <name type="scientific">Gigaspora margarita</name>
    <dbReference type="NCBI Taxonomy" id="4874"/>
    <lineage>
        <taxon>Eukaryota</taxon>
        <taxon>Fungi</taxon>
        <taxon>Fungi incertae sedis</taxon>
        <taxon>Mucoromycota</taxon>
        <taxon>Glomeromycotina</taxon>
        <taxon>Glomeromycetes</taxon>
        <taxon>Diversisporales</taxon>
        <taxon>Gigasporaceae</taxon>
        <taxon>Gigaspora</taxon>
    </lineage>
</organism>
<dbReference type="SUPFAM" id="SSF55666">
    <property type="entry name" value="Ribonuclease PH domain 2-like"/>
    <property type="match status" value="1"/>
</dbReference>
<proteinExistence type="predicted"/>
<dbReference type="EMBL" id="CAJVQB010004264">
    <property type="protein sequence ID" value="CAG8631146.1"/>
    <property type="molecule type" value="Genomic_DNA"/>
</dbReference>
<dbReference type="Gene3D" id="3.30.230.70">
    <property type="entry name" value="GHMP Kinase, N-terminal domain"/>
    <property type="match status" value="1"/>
</dbReference>
<feature type="domain" description="Exoribonuclease phosphorolytic" evidence="1">
    <location>
        <begin position="2"/>
        <end position="51"/>
    </location>
</feature>
<dbReference type="Proteomes" id="UP000789901">
    <property type="component" value="Unassembled WGS sequence"/>
</dbReference>
<protein>
    <submittedName>
        <fullName evidence="2">13430_t:CDS:1</fullName>
    </submittedName>
</protein>
<keyword evidence="3" id="KW-1185">Reference proteome</keyword>